<gene>
    <name evidence="6" type="ORF">ODI_01829</name>
    <name evidence="7" type="ORF">ODI_R1712</name>
</gene>
<dbReference type="InterPro" id="IPR050950">
    <property type="entry name" value="HTH-type_LysR_regulators"/>
</dbReference>
<reference evidence="7 8" key="2">
    <citation type="submission" date="2017-08" db="EMBL/GenBank/DDBJ databases">
        <authorList>
            <person name="de Groot N.N."/>
        </authorList>
    </citation>
    <scope>NUCLEOTIDE SEQUENCE [LARGE SCALE GENOMIC DNA]</scope>
    <source>
        <strain evidence="7">Orrdi1</strain>
    </source>
</reference>
<dbReference type="GO" id="GO:0005829">
    <property type="term" value="C:cytosol"/>
    <property type="evidence" value="ECO:0007669"/>
    <property type="project" value="TreeGrafter"/>
</dbReference>
<comment type="similarity">
    <text evidence="1">Belongs to the LysR transcriptional regulatory family.</text>
</comment>
<dbReference type="EMBL" id="LT907988">
    <property type="protein sequence ID" value="SOE48893.1"/>
    <property type="molecule type" value="Genomic_DNA"/>
</dbReference>
<evidence type="ECO:0000256" key="4">
    <source>
        <dbReference type="ARBA" id="ARBA00023163"/>
    </source>
</evidence>
<proteinExistence type="inferred from homology"/>
<dbReference type="InterPro" id="IPR036388">
    <property type="entry name" value="WH-like_DNA-bd_sf"/>
</dbReference>
<evidence type="ECO:0000313" key="6">
    <source>
        <dbReference type="EMBL" id="SBT25405.1"/>
    </source>
</evidence>
<dbReference type="GO" id="GO:0003700">
    <property type="term" value="F:DNA-binding transcription factor activity"/>
    <property type="evidence" value="ECO:0007669"/>
    <property type="project" value="InterPro"/>
</dbReference>
<name>A0A1C3K1W7_9BURK</name>
<dbReference type="PRINTS" id="PR00039">
    <property type="entry name" value="HTHLYSR"/>
</dbReference>
<dbReference type="PROSITE" id="PS50931">
    <property type="entry name" value="HTH_LYSR"/>
    <property type="match status" value="1"/>
</dbReference>
<organism evidence="6 8">
    <name type="scientific">Orrella dioscoreae</name>
    <dbReference type="NCBI Taxonomy" id="1851544"/>
    <lineage>
        <taxon>Bacteria</taxon>
        <taxon>Pseudomonadati</taxon>
        <taxon>Pseudomonadota</taxon>
        <taxon>Betaproteobacteria</taxon>
        <taxon>Burkholderiales</taxon>
        <taxon>Alcaligenaceae</taxon>
        <taxon>Orrella</taxon>
    </lineage>
</organism>
<dbReference type="PANTHER" id="PTHR30419">
    <property type="entry name" value="HTH-TYPE TRANSCRIPTIONAL REGULATOR YBHD"/>
    <property type="match status" value="1"/>
</dbReference>
<dbReference type="EMBL" id="FLRC01000018">
    <property type="protein sequence ID" value="SBT25405.1"/>
    <property type="molecule type" value="Genomic_DNA"/>
</dbReference>
<dbReference type="InterPro" id="IPR000847">
    <property type="entry name" value="LysR_HTH_N"/>
</dbReference>
<evidence type="ECO:0000256" key="1">
    <source>
        <dbReference type="ARBA" id="ARBA00009437"/>
    </source>
</evidence>
<evidence type="ECO:0000259" key="5">
    <source>
        <dbReference type="PROSITE" id="PS50931"/>
    </source>
</evidence>
<keyword evidence="8" id="KW-1185">Reference proteome</keyword>
<evidence type="ECO:0000313" key="7">
    <source>
        <dbReference type="EMBL" id="SOE48893.1"/>
    </source>
</evidence>
<dbReference type="GO" id="GO:0003677">
    <property type="term" value="F:DNA binding"/>
    <property type="evidence" value="ECO:0007669"/>
    <property type="project" value="UniProtKB-KW"/>
</dbReference>
<reference evidence="6 8" key="1">
    <citation type="submission" date="2016-06" db="EMBL/GenBank/DDBJ databases">
        <authorList>
            <person name="Kjaerup R.B."/>
            <person name="Dalgaard T.S."/>
            <person name="Juul-Madsen H.R."/>
        </authorList>
    </citation>
    <scope>NUCLEOTIDE SEQUENCE [LARGE SCALE GENOMIC DNA]</scope>
    <source>
        <strain evidence="6">Orrdi1</strain>
    </source>
</reference>
<keyword evidence="2" id="KW-0805">Transcription regulation</keyword>
<dbReference type="STRING" id="1851544.ODI_01829"/>
<evidence type="ECO:0000313" key="8">
    <source>
        <dbReference type="Proteomes" id="UP000078558"/>
    </source>
</evidence>
<dbReference type="Proteomes" id="UP000078558">
    <property type="component" value="Chromosome I"/>
</dbReference>
<dbReference type="PANTHER" id="PTHR30419:SF30">
    <property type="entry name" value="LYSR FAMILY TRANSCRIPTIONAL REGULATOR"/>
    <property type="match status" value="1"/>
</dbReference>
<dbReference type="InterPro" id="IPR036390">
    <property type="entry name" value="WH_DNA-bd_sf"/>
</dbReference>
<accession>A0A1C3K1W7</accession>
<dbReference type="SUPFAM" id="SSF46785">
    <property type="entry name" value="Winged helix' DNA-binding domain"/>
    <property type="match status" value="1"/>
</dbReference>
<feature type="domain" description="HTH lysR-type" evidence="5">
    <location>
        <begin position="1"/>
        <end position="58"/>
    </location>
</feature>
<dbReference type="Gene3D" id="1.10.10.10">
    <property type="entry name" value="Winged helix-like DNA-binding domain superfamily/Winged helix DNA-binding domain"/>
    <property type="match status" value="1"/>
</dbReference>
<dbReference type="AlphaFoldDB" id="A0A1C3K1W7"/>
<protein>
    <submittedName>
        <fullName evidence="6">Putative LysR-family transcriptional regulator</fullName>
    </submittedName>
</protein>
<dbReference type="FunFam" id="1.10.10.10:FF:000001">
    <property type="entry name" value="LysR family transcriptional regulator"/>
    <property type="match status" value="1"/>
</dbReference>
<dbReference type="KEGG" id="odi:ODI_R1712"/>
<dbReference type="SUPFAM" id="SSF53850">
    <property type="entry name" value="Periplasmic binding protein-like II"/>
    <property type="match status" value="1"/>
</dbReference>
<dbReference type="Gene3D" id="3.40.190.10">
    <property type="entry name" value="Periplasmic binding protein-like II"/>
    <property type="match status" value="2"/>
</dbReference>
<keyword evidence="4" id="KW-0804">Transcription</keyword>
<dbReference type="Pfam" id="PF00126">
    <property type="entry name" value="HTH_1"/>
    <property type="match status" value="1"/>
</dbReference>
<evidence type="ECO:0000256" key="3">
    <source>
        <dbReference type="ARBA" id="ARBA00023125"/>
    </source>
</evidence>
<keyword evidence="3" id="KW-0238">DNA-binding</keyword>
<evidence type="ECO:0000256" key="2">
    <source>
        <dbReference type="ARBA" id="ARBA00023015"/>
    </source>
</evidence>
<sequence length="311" mass="33087">MTLDQLRAFVAIVEHGSIRAGARSLGIAQSGLTQQLRRLEHSLGTTLFVRASSGVVLTDHGHTLLARARIILGECHRAEQEFSHLKGELSGSISVGASSEACARLVPAALQQLRWAYPKVQVHLASGPSAALLSGIREGRLDFAVTLVSQASDMSDLSSTKMGDSRPAILCRRGHPLADATSIQALAQAQWINTRPLGPSGTPSNRLGDWFAAHGMAKPNVAVTVDSLLDTLKLVAETDYLFLGPGFVVEDGTFTRELKALALREPIPHADISLVQRTAVPLAPAARVFAAMLLSLNHGRDARRDGAAPNP</sequence>
<dbReference type="OrthoDB" id="8524600at2"/>
<dbReference type="InterPro" id="IPR005119">
    <property type="entry name" value="LysR_subst-bd"/>
</dbReference>
<dbReference type="Pfam" id="PF03466">
    <property type="entry name" value="LysR_substrate"/>
    <property type="match status" value="1"/>
</dbReference>